<dbReference type="RefSeq" id="WP_117722190.1">
    <property type="nucleotide sequence ID" value="NZ_CAMFYF010000070.1"/>
</dbReference>
<organism evidence="1 2">
    <name type="scientific">Butyricimonas virosa</name>
    <dbReference type="NCBI Taxonomy" id="544645"/>
    <lineage>
        <taxon>Bacteria</taxon>
        <taxon>Pseudomonadati</taxon>
        <taxon>Bacteroidota</taxon>
        <taxon>Bacteroidia</taxon>
        <taxon>Bacteroidales</taxon>
        <taxon>Odoribacteraceae</taxon>
        <taxon>Butyricimonas</taxon>
    </lineage>
</organism>
<dbReference type="AlphaFoldDB" id="A0A413IT93"/>
<gene>
    <name evidence="1" type="ORF">DXA50_02530</name>
</gene>
<sequence>MKQINRMIWLFLVSLLPIACFEDDNKYEYVKLDEIVIEGIERSYVRKSHQDILSITPTVTTDADVEYAWELWTSVRTDGIIYKPDTIGREKNLNYEVMEDPGTYYLVFNVKDKKTGVTTVCRSTLNVETLNSTGWYLLKDEEVAGEMYTDYDFIYDGGRIDNWIAFYNNGKKLKGEAVKSIFSSNYSDQLSGGGYNYINVLMPVSKEEVSVLEVSNGIVRLPFESLFFESLEVKNFQDISIQNDGTNVGLVNDHRFYNMSTQNATSFYASYGDYNVASGIMRGLNGPTFFDSVTESFVYVSYGNITRFPAVSGDLTCNNMNADLLWSSVINFRVQGTKWYAYALMKKHTGENPYMLIKFRLNWGDTENRVEQVNILPSTLNLVTAERWAVNANYGIIYFVKDQKLYRYSIDSGNEEVILDIPAGEEVTCMQHIIYPNLMSADDYGSVIDQFAVATYANGKYKVWLYEFDAGNLKPLSKPTFEGNGRVACINYVSGNSSNFLF</sequence>
<dbReference type="EMBL" id="QSCR01000002">
    <property type="protein sequence ID" value="RGY20953.1"/>
    <property type="molecule type" value="Genomic_DNA"/>
</dbReference>
<dbReference type="OrthoDB" id="1061929at2"/>
<reference evidence="1 2" key="1">
    <citation type="submission" date="2018-08" db="EMBL/GenBank/DDBJ databases">
        <title>A genome reference for cultivated species of the human gut microbiota.</title>
        <authorList>
            <person name="Zou Y."/>
            <person name="Xue W."/>
            <person name="Luo G."/>
        </authorList>
    </citation>
    <scope>NUCLEOTIDE SEQUENCE [LARGE SCALE GENOMIC DNA]</scope>
    <source>
        <strain evidence="1 2">OF02-7</strain>
    </source>
</reference>
<evidence type="ECO:0000313" key="2">
    <source>
        <dbReference type="Proteomes" id="UP000286063"/>
    </source>
</evidence>
<dbReference type="Pfam" id="PF16407">
    <property type="entry name" value="PKD_2"/>
    <property type="match status" value="1"/>
</dbReference>
<evidence type="ECO:0000313" key="1">
    <source>
        <dbReference type="EMBL" id="RGY20953.1"/>
    </source>
</evidence>
<proteinExistence type="predicted"/>
<evidence type="ECO:0008006" key="3">
    <source>
        <dbReference type="Google" id="ProtNLM"/>
    </source>
</evidence>
<comment type="caution">
    <text evidence="1">The sequence shown here is derived from an EMBL/GenBank/DDBJ whole genome shotgun (WGS) entry which is preliminary data.</text>
</comment>
<protein>
    <recommendedName>
        <fullName evidence="3">PKD-like family protein</fullName>
    </recommendedName>
</protein>
<dbReference type="InterPro" id="IPR032183">
    <property type="entry name" value="PKD-like"/>
</dbReference>
<accession>A0A413IT93</accession>
<dbReference type="Proteomes" id="UP000286063">
    <property type="component" value="Unassembled WGS sequence"/>
</dbReference>
<name>A0A413IT93_9BACT</name>